<dbReference type="PANTHER" id="PTHR33066:SF2">
    <property type="entry name" value="FILAGGRIN-2-LIKE"/>
    <property type="match status" value="1"/>
</dbReference>
<reference evidence="4" key="1">
    <citation type="journal article" date="2010" name="Science">
        <title>The genome of the Western clawed frog Xenopus tropicalis.</title>
        <authorList>
            <person name="Hellsten U."/>
            <person name="Harland R.M."/>
            <person name="Gilchrist M.J."/>
            <person name="Hendrix D."/>
            <person name="Jurka J."/>
            <person name="Kapitonov V."/>
            <person name="Ovcharenko I."/>
            <person name="Putnam N.H."/>
            <person name="Shu S."/>
            <person name="Taher L."/>
            <person name="Blitz I.L."/>
            <person name="Blumberg B."/>
            <person name="Dichmann D.S."/>
            <person name="Dubchak I."/>
            <person name="Amaya E."/>
            <person name="Detter J.C."/>
            <person name="Fletcher R."/>
            <person name="Gerhard D.S."/>
            <person name="Goodstein D."/>
            <person name="Graves T."/>
            <person name="Grigoriev I.V."/>
            <person name="Grimwood J."/>
            <person name="Kawashima T."/>
            <person name="Lindquist E."/>
            <person name="Lucas S.M."/>
            <person name="Mead P.E."/>
            <person name="Mitros T."/>
            <person name="Ogino H."/>
            <person name="Ohta Y."/>
            <person name="Poliakov A.V."/>
            <person name="Pollet N."/>
            <person name="Robert J."/>
            <person name="Salamov A."/>
            <person name="Sater A.K."/>
            <person name="Schmutz J."/>
            <person name="Terry A."/>
            <person name="Vize P.D."/>
            <person name="Warren W.C."/>
            <person name="Wells D."/>
            <person name="Wills A."/>
            <person name="Wilson R.K."/>
            <person name="Zimmerman L.B."/>
            <person name="Zorn A.M."/>
            <person name="Grainger R."/>
            <person name="Grammer T."/>
            <person name="Khokha M.K."/>
            <person name="Richardson P.M."/>
            <person name="Rokhsar D.S."/>
        </authorList>
    </citation>
    <scope>NUCLEOTIDE SEQUENCE [LARGE SCALE GENOMIC DNA]</scope>
    <source>
        <strain evidence="4">Nigerian</strain>
    </source>
</reference>
<feature type="compositionally biased region" description="Polar residues" evidence="2">
    <location>
        <begin position="356"/>
        <end position="365"/>
    </location>
</feature>
<feature type="domain" description="Core-binding (CB)" evidence="3">
    <location>
        <begin position="524"/>
        <end position="607"/>
    </location>
</feature>
<dbReference type="GeneTree" id="ENSGT01150000288027"/>
<dbReference type="PANTHER" id="PTHR33066">
    <property type="entry name" value="INTEGRASE_SAM-LIKE_N DOMAIN-CONTAINING PROTEIN"/>
    <property type="match status" value="1"/>
</dbReference>
<dbReference type="SUPFAM" id="SSF47823">
    <property type="entry name" value="lambda integrase-like, N-terminal domain"/>
    <property type="match status" value="1"/>
</dbReference>
<organism evidence="4">
    <name type="scientific">Xenopus tropicalis</name>
    <name type="common">Western clawed frog</name>
    <name type="synonym">Silurana tropicalis</name>
    <dbReference type="NCBI Taxonomy" id="8364"/>
    <lineage>
        <taxon>Eukaryota</taxon>
        <taxon>Metazoa</taxon>
        <taxon>Chordata</taxon>
        <taxon>Craniata</taxon>
        <taxon>Vertebrata</taxon>
        <taxon>Euteleostomi</taxon>
        <taxon>Amphibia</taxon>
        <taxon>Batrachia</taxon>
        <taxon>Anura</taxon>
        <taxon>Pipoidea</taxon>
        <taxon>Pipidae</taxon>
        <taxon>Xenopodinae</taxon>
        <taxon>Xenopus</taxon>
        <taxon>Silurana</taxon>
    </lineage>
</organism>
<dbReference type="GO" id="GO:0003677">
    <property type="term" value="F:DNA binding"/>
    <property type="evidence" value="ECO:0007669"/>
    <property type="project" value="UniProtKB-KW"/>
</dbReference>
<dbReference type="Pfam" id="PF02899">
    <property type="entry name" value="Phage_int_SAM_1"/>
    <property type="match status" value="1"/>
</dbReference>
<evidence type="ECO:0000313" key="4">
    <source>
        <dbReference type="Ensembl" id="ENSXETP00000118347"/>
    </source>
</evidence>
<feature type="compositionally biased region" description="Low complexity" evidence="2">
    <location>
        <begin position="501"/>
        <end position="510"/>
    </location>
</feature>
<proteinExistence type="predicted"/>
<evidence type="ECO:0000256" key="2">
    <source>
        <dbReference type="SAM" id="MobiDB-lite"/>
    </source>
</evidence>
<evidence type="ECO:0000256" key="1">
    <source>
        <dbReference type="ARBA" id="ARBA00023125"/>
    </source>
</evidence>
<feature type="region of interest" description="Disordered" evidence="2">
    <location>
        <begin position="451"/>
        <end position="510"/>
    </location>
</feature>
<name>A0A803KD74_XENTR</name>
<dbReference type="Gene3D" id="1.10.150.130">
    <property type="match status" value="1"/>
</dbReference>
<accession>A0A803KD74</accession>
<dbReference type="InterPro" id="IPR044068">
    <property type="entry name" value="CB"/>
</dbReference>
<sequence length="637" mass="71393">MLEKKTGVFRPVLDLRELNQYLVVKKFKMKSLYTIIPEVRPGGLDDFNRFKGCLPAACANRIFTSKVSSFHGRIPSPLPVHMFAIRPGNITKSILKSSGHTDSRVEEKSNQHLLLFRRHLALSKRSSDVRTAERPCDHIPTTTWVDHKLKEEPIDSFTRSHVLGGKVLHRQSIGNFARREKTKDKTKSTMDAKQVCLFSKTVHGIDWTINVSDTDDSVGEMESLKQNFCLNGTEKFKNSLGVVAIKSFVKRQNIRRHLLGGDDHLCQLDRLGSLLEIRSDPRSLVCARECTPSECQRTKSSGISPERFWALVKQQAITSQNGQHDSNVLHKETGRHKKHPVDASAKINYAMGARQSGRSISNLSSREGEQDGRFLESESTEQTRVGNQPADFRENGAQMGSTRHRSDGNGIQQESETVLFQNVGTESEGDGCVNARLEFRSPVCVSANSNNTKGIEENKTGTSRGNSSHSRLAKKAVVSATQANDDRGTKGATIGTMAIEPGTSTTSTGPYYSPQGMAFERTRLRVSGLSSSVIETMMNARKGTTYKTYQKTWKVFMTYLQSKEVTIEQFTIVQILDFLQKGLEKGLSMRTLKVKISAISAFTGKAWRKNLRSFSSWQQYLDLDHQEKIFLHHGIYR</sequence>
<dbReference type="Ensembl" id="ENSXETT00000113828">
    <property type="protein sequence ID" value="ENSXETP00000118347"/>
    <property type="gene ID" value="ENSXETG00000043968"/>
</dbReference>
<feature type="region of interest" description="Disordered" evidence="2">
    <location>
        <begin position="353"/>
        <end position="412"/>
    </location>
</feature>
<dbReference type="GO" id="GO:0015074">
    <property type="term" value="P:DNA integration"/>
    <property type="evidence" value="ECO:0007669"/>
    <property type="project" value="InterPro"/>
</dbReference>
<dbReference type="InterPro" id="IPR004107">
    <property type="entry name" value="Integrase_SAM-like_N"/>
</dbReference>
<dbReference type="InterPro" id="IPR010998">
    <property type="entry name" value="Integrase_recombinase_N"/>
</dbReference>
<feature type="compositionally biased region" description="Basic and acidic residues" evidence="2">
    <location>
        <begin position="366"/>
        <end position="376"/>
    </location>
</feature>
<keyword evidence="1" id="KW-0238">DNA-binding</keyword>
<feature type="compositionally biased region" description="Polar residues" evidence="2">
    <location>
        <begin position="460"/>
        <end position="470"/>
    </location>
</feature>
<dbReference type="PROSITE" id="PS51900">
    <property type="entry name" value="CB"/>
    <property type="match status" value="1"/>
</dbReference>
<evidence type="ECO:0000259" key="3">
    <source>
        <dbReference type="PROSITE" id="PS51900"/>
    </source>
</evidence>
<reference evidence="4" key="2">
    <citation type="submission" date="2021-03" db="UniProtKB">
        <authorList>
            <consortium name="Ensembl"/>
        </authorList>
    </citation>
    <scope>IDENTIFICATION</scope>
</reference>
<dbReference type="AlphaFoldDB" id="A0A803KD74"/>
<dbReference type="InParanoid" id="A0A803KD74"/>
<protein>
    <recommendedName>
        <fullName evidence="3">Core-binding (CB) domain-containing protein</fullName>
    </recommendedName>
</protein>